<dbReference type="AlphaFoldDB" id="A0A6J4PR02"/>
<proteinExistence type="predicted"/>
<dbReference type="SUPFAM" id="SSF52540">
    <property type="entry name" value="P-loop containing nucleoside triphosphate hydrolases"/>
    <property type="match status" value="1"/>
</dbReference>
<dbReference type="InterPro" id="IPR000792">
    <property type="entry name" value="Tscrpt_reg_LuxR_C"/>
</dbReference>
<sequence>MRSRRTIQLKREAQGIAGEVPETIRVELFSGLRVSIGSRPIEKGRWRHSKATALVKLLALAPGHRRHREEIMNLLWPELDARAAANNLRQALHLARRTLEPTQGASSGYLARRGDLLELCPGGSLWVDVEAFEDAASAARRSREPGAYRAALDLYTGELLPEDRYEGWVEERREGLRGTYLELLLELAKLYEERGETKKAVEALGSVVAEEPAREEAHVGLMRLYALTGRRGEALRQYERLEEILSQEFAAEPDTASRRLYGEIAAERFPPAHSPPVGNSPEEPPGARRHNVPVARSNFVGRERELVEVKRELAMTRLLTLTGTGGSGKTRLALEVARDLIGAYPDGIWVVEFAPLSEPELVPQAVASALGVREKPGNLLTDALADQLRKKDLLLVLDNCEHVIDATAHLADALLSACPRLRILTTSREALRVGGEVVWQVPSLSVPDPEKSTSAEELKRSEAVRLFSERARSRRPGFRLTEQNGGVVADICRRLDGIPLAIELAAARVGVLSVEQISERLDDSLVLLRGGSRTTERRHQTLRGTLEWSHGLLSEAEKRLFERLSVFAGGWALEAAEAVGLGGDIGKEDVLELLECLSDKSLVVVMEAGDEDAPRYRLLEPVRQYAREKLAEGGEAEAARRRHALWYLALAEEAEKGLIGPHYLVWLKQLETEHDNLRAALSWFLERGETELGLRLAGALGKDFWRMHERLREGLEWLEAALAGGGDASPARAKALAYAGWIAWERLDFERSTAFSEEALALSRELGDKEAAAAALYSLGMVTIYDQMRAEEAWSLFGECLALRRELKDEVGVARTLQKLGLISVMRHDFERAQALYEEATELVQKTGDKVGRVVTLWLGGLASLGLGDHERVKNLCREGLEVARQIGHTHAVAFTMQVLAASASEEGLPVRSVRLWGAAESVLDALGLGLGPAERHFYGPYFAVARTRLDEGTWEAAWAEGKAMTLEEALEYALCSEQEPTNPPTVFVPEEQPSTDETSEKLTRREKEVAVLVTQGLPNRHIAKKLYVSERTVEAHVRKILKKLGLNSRTQIAAWGAPRRSPGSTEPL</sequence>
<dbReference type="InterPro" id="IPR036388">
    <property type="entry name" value="WH-like_DNA-bd_sf"/>
</dbReference>
<evidence type="ECO:0000256" key="2">
    <source>
        <dbReference type="SAM" id="MobiDB-lite"/>
    </source>
</evidence>
<accession>A0A6J4PR02</accession>
<dbReference type="Gene3D" id="1.10.10.10">
    <property type="entry name" value="Winged helix-like DNA-binding domain superfamily/Winged helix DNA-binding domain"/>
    <property type="match status" value="2"/>
</dbReference>
<dbReference type="PANTHER" id="PTHR47691">
    <property type="entry name" value="REGULATOR-RELATED"/>
    <property type="match status" value="1"/>
</dbReference>
<dbReference type="Pfam" id="PF03704">
    <property type="entry name" value="BTAD"/>
    <property type="match status" value="1"/>
</dbReference>
<dbReference type="Pfam" id="PF00196">
    <property type="entry name" value="GerE"/>
    <property type="match status" value="1"/>
</dbReference>
<dbReference type="InterPro" id="IPR011990">
    <property type="entry name" value="TPR-like_helical_dom_sf"/>
</dbReference>
<dbReference type="SMART" id="SM00421">
    <property type="entry name" value="HTH_LUXR"/>
    <property type="match status" value="1"/>
</dbReference>
<gene>
    <name evidence="4" type="ORF">AVDCRST_MAG78-1203</name>
</gene>
<evidence type="ECO:0000256" key="1">
    <source>
        <dbReference type="PROSITE-ProRule" id="PRU00339"/>
    </source>
</evidence>
<dbReference type="EMBL" id="CADCVB010000086">
    <property type="protein sequence ID" value="CAA9423494.1"/>
    <property type="molecule type" value="Genomic_DNA"/>
</dbReference>
<dbReference type="SUPFAM" id="SSF46894">
    <property type="entry name" value="C-terminal effector domain of the bipartite response regulators"/>
    <property type="match status" value="2"/>
</dbReference>
<dbReference type="GO" id="GO:0043531">
    <property type="term" value="F:ADP binding"/>
    <property type="evidence" value="ECO:0007669"/>
    <property type="project" value="InterPro"/>
</dbReference>
<dbReference type="InterPro" id="IPR016032">
    <property type="entry name" value="Sig_transdc_resp-reg_C-effctor"/>
</dbReference>
<dbReference type="GO" id="GO:0003677">
    <property type="term" value="F:DNA binding"/>
    <property type="evidence" value="ECO:0007669"/>
    <property type="project" value="InterPro"/>
</dbReference>
<dbReference type="InterPro" id="IPR002182">
    <property type="entry name" value="NB-ARC"/>
</dbReference>
<feature type="region of interest" description="Disordered" evidence="2">
    <location>
        <begin position="982"/>
        <end position="1004"/>
    </location>
</feature>
<dbReference type="InterPro" id="IPR058852">
    <property type="entry name" value="HTH_77"/>
</dbReference>
<feature type="region of interest" description="Disordered" evidence="2">
    <location>
        <begin position="269"/>
        <end position="291"/>
    </location>
</feature>
<dbReference type="SMART" id="SM01043">
    <property type="entry name" value="BTAD"/>
    <property type="match status" value="1"/>
</dbReference>
<dbReference type="PANTHER" id="PTHR47691:SF3">
    <property type="entry name" value="HTH-TYPE TRANSCRIPTIONAL REGULATOR RV0890C-RELATED"/>
    <property type="match status" value="1"/>
</dbReference>
<feature type="domain" description="HTH luxR-type" evidence="3">
    <location>
        <begin position="996"/>
        <end position="1061"/>
    </location>
</feature>
<reference evidence="4" key="1">
    <citation type="submission" date="2020-02" db="EMBL/GenBank/DDBJ databases">
        <authorList>
            <person name="Meier V. D."/>
        </authorList>
    </citation>
    <scope>NUCLEOTIDE SEQUENCE</scope>
    <source>
        <strain evidence="4">AVDCRST_MAG78</strain>
    </source>
</reference>
<dbReference type="CDD" id="cd06170">
    <property type="entry name" value="LuxR_C_like"/>
    <property type="match status" value="1"/>
</dbReference>
<dbReference type="PROSITE" id="PS50043">
    <property type="entry name" value="HTH_LUXR_2"/>
    <property type="match status" value="1"/>
</dbReference>
<feature type="repeat" description="TPR" evidence="1">
    <location>
        <begin position="181"/>
        <end position="214"/>
    </location>
</feature>
<dbReference type="PRINTS" id="PR00364">
    <property type="entry name" value="DISEASERSIST"/>
</dbReference>
<evidence type="ECO:0000313" key="4">
    <source>
        <dbReference type="EMBL" id="CAA9423494.1"/>
    </source>
</evidence>
<name>A0A6J4PR02_9ACTN</name>
<evidence type="ECO:0000259" key="3">
    <source>
        <dbReference type="PROSITE" id="PS50043"/>
    </source>
</evidence>
<dbReference type="Gene3D" id="3.40.50.300">
    <property type="entry name" value="P-loop containing nucleotide triphosphate hydrolases"/>
    <property type="match status" value="1"/>
</dbReference>
<protein>
    <recommendedName>
        <fullName evidence="3">HTH luxR-type domain-containing protein</fullName>
    </recommendedName>
</protein>
<dbReference type="PRINTS" id="PR00038">
    <property type="entry name" value="HTHLUXR"/>
</dbReference>
<dbReference type="Pfam" id="PF00931">
    <property type="entry name" value="NB-ARC"/>
    <property type="match status" value="1"/>
</dbReference>
<dbReference type="InterPro" id="IPR005158">
    <property type="entry name" value="BTAD"/>
</dbReference>
<dbReference type="PROSITE" id="PS50005">
    <property type="entry name" value="TPR"/>
    <property type="match status" value="1"/>
</dbReference>
<dbReference type="GO" id="GO:0006355">
    <property type="term" value="P:regulation of DNA-templated transcription"/>
    <property type="evidence" value="ECO:0007669"/>
    <property type="project" value="InterPro"/>
</dbReference>
<dbReference type="Pfam" id="PF13424">
    <property type="entry name" value="TPR_12"/>
    <property type="match status" value="1"/>
</dbReference>
<dbReference type="SUPFAM" id="SSF48452">
    <property type="entry name" value="TPR-like"/>
    <property type="match status" value="2"/>
</dbReference>
<dbReference type="Pfam" id="PF25872">
    <property type="entry name" value="HTH_77"/>
    <property type="match status" value="1"/>
</dbReference>
<dbReference type="Gene3D" id="1.25.40.10">
    <property type="entry name" value="Tetratricopeptide repeat domain"/>
    <property type="match status" value="2"/>
</dbReference>
<keyword evidence="1" id="KW-0802">TPR repeat</keyword>
<organism evidence="4">
    <name type="scientific">uncultured Rubrobacteraceae bacterium</name>
    <dbReference type="NCBI Taxonomy" id="349277"/>
    <lineage>
        <taxon>Bacteria</taxon>
        <taxon>Bacillati</taxon>
        <taxon>Actinomycetota</taxon>
        <taxon>Rubrobacteria</taxon>
        <taxon>Rubrobacterales</taxon>
        <taxon>Rubrobacteraceae</taxon>
        <taxon>environmental samples</taxon>
    </lineage>
</organism>
<dbReference type="InterPro" id="IPR019734">
    <property type="entry name" value="TPR_rpt"/>
</dbReference>
<dbReference type="InterPro" id="IPR027417">
    <property type="entry name" value="P-loop_NTPase"/>
</dbReference>